<keyword evidence="2" id="KW-1185">Reference proteome</keyword>
<name>A0ABX1S6N9_9PSEU</name>
<proteinExistence type="predicted"/>
<comment type="caution">
    <text evidence="1">The sequence shown here is derived from an EMBL/GenBank/DDBJ whole genome shotgun (WGS) entry which is preliminary data.</text>
</comment>
<dbReference type="EMBL" id="JAAXLA010000005">
    <property type="protein sequence ID" value="NMH96572.1"/>
    <property type="molecule type" value="Genomic_DNA"/>
</dbReference>
<evidence type="ECO:0000313" key="2">
    <source>
        <dbReference type="Proteomes" id="UP000820669"/>
    </source>
</evidence>
<accession>A0ABX1S6N9</accession>
<dbReference type="Proteomes" id="UP000820669">
    <property type="component" value="Unassembled WGS sequence"/>
</dbReference>
<evidence type="ECO:0000313" key="1">
    <source>
        <dbReference type="EMBL" id="NMH96572.1"/>
    </source>
</evidence>
<reference evidence="1 2" key="1">
    <citation type="submission" date="2020-04" db="EMBL/GenBank/DDBJ databases">
        <authorList>
            <person name="Klaysubun C."/>
            <person name="Duangmal K."/>
            <person name="Lipun K."/>
        </authorList>
    </citation>
    <scope>NUCLEOTIDE SEQUENCE [LARGE SCALE GENOMIC DNA]</scope>
    <source>
        <strain evidence="1 2">K10HN5</strain>
    </source>
</reference>
<organism evidence="1 2">
    <name type="scientific">Pseudonocardia acidicola</name>
    <dbReference type="NCBI Taxonomy" id="2724939"/>
    <lineage>
        <taxon>Bacteria</taxon>
        <taxon>Bacillati</taxon>
        <taxon>Actinomycetota</taxon>
        <taxon>Actinomycetes</taxon>
        <taxon>Pseudonocardiales</taxon>
        <taxon>Pseudonocardiaceae</taxon>
        <taxon>Pseudonocardia</taxon>
    </lineage>
</organism>
<sequence length="145" mass="15841">MSPGVFGVSADYRAAVRDWLAQQDVPSLVSRGMYASTVYGWAVLDGGITEIHRYGWASLPSEVRVVGWQTLRLLIDQLVLMGPTRVLPGEVFIATAELRRRHAGQAARDEAAQRRAELLASCVDGTTMRAGTWRPPRRSTSAGTS</sequence>
<gene>
    <name evidence="1" type="ORF">HF526_04465</name>
</gene>
<protein>
    <submittedName>
        <fullName evidence="1">Uncharacterized protein</fullName>
    </submittedName>
</protein>